<dbReference type="EMBL" id="JACSPU010000001">
    <property type="protein sequence ID" value="MBD8013874.1"/>
    <property type="molecule type" value="Genomic_DNA"/>
</dbReference>
<dbReference type="Proteomes" id="UP000658980">
    <property type="component" value="Unassembled WGS sequence"/>
</dbReference>
<evidence type="ECO:0000313" key="3">
    <source>
        <dbReference type="Proteomes" id="UP000658980"/>
    </source>
</evidence>
<accession>A0ABR8WA43</accession>
<name>A0ABR8WA43_9BACL</name>
<protein>
    <submittedName>
        <fullName evidence="2">Uncharacterized protein</fullName>
    </submittedName>
</protein>
<keyword evidence="3" id="KW-1185">Reference proteome</keyword>
<keyword evidence="1" id="KW-0472">Membrane</keyword>
<sequence length="129" mass="15525">MNWLDKSLNITILDLTIIATVGGIVVYVLSKMLDYLFGIISDKYSKPLRKFRRFLKYKNIKEAFARRKILKLGYDQALYILVSNDEFMRFLYPNERKYLKRHKAEHEEHINKSRRVFERVYGSNSTPWK</sequence>
<reference evidence="2 3" key="1">
    <citation type="submission" date="2020-08" db="EMBL/GenBank/DDBJ databases">
        <title>A Genomic Blueprint of the Chicken Gut Microbiome.</title>
        <authorList>
            <person name="Gilroy R."/>
            <person name="Ravi A."/>
            <person name="Getino M."/>
            <person name="Pursley I."/>
            <person name="Horton D.L."/>
            <person name="Alikhan N.-F."/>
            <person name="Baker D."/>
            <person name="Gharbi K."/>
            <person name="Hall N."/>
            <person name="Watson M."/>
            <person name="Adriaenssens E.M."/>
            <person name="Foster-Nyarko E."/>
            <person name="Jarju S."/>
            <person name="Secka A."/>
            <person name="Antonio M."/>
            <person name="Oren A."/>
            <person name="Chaudhuri R."/>
            <person name="La Ragione R.M."/>
            <person name="Hildebrand F."/>
            <person name="Pallen M.J."/>
        </authorList>
    </citation>
    <scope>NUCLEOTIDE SEQUENCE [LARGE SCALE GENOMIC DNA]</scope>
    <source>
        <strain evidence="2 3">Sa1BUA13</strain>
    </source>
</reference>
<feature type="transmembrane region" description="Helical" evidence="1">
    <location>
        <begin position="12"/>
        <end position="30"/>
    </location>
</feature>
<organism evidence="2 3">
    <name type="scientific">Planococcus wigleyi</name>
    <dbReference type="NCBI Taxonomy" id="2762216"/>
    <lineage>
        <taxon>Bacteria</taxon>
        <taxon>Bacillati</taxon>
        <taxon>Bacillota</taxon>
        <taxon>Bacilli</taxon>
        <taxon>Bacillales</taxon>
        <taxon>Caryophanaceae</taxon>
        <taxon>Planococcus</taxon>
    </lineage>
</organism>
<gene>
    <name evidence="2" type="ORF">H9630_03505</name>
</gene>
<keyword evidence="1" id="KW-0812">Transmembrane</keyword>
<proteinExistence type="predicted"/>
<evidence type="ECO:0000256" key="1">
    <source>
        <dbReference type="SAM" id="Phobius"/>
    </source>
</evidence>
<evidence type="ECO:0000313" key="2">
    <source>
        <dbReference type="EMBL" id="MBD8013874.1"/>
    </source>
</evidence>
<comment type="caution">
    <text evidence="2">The sequence shown here is derived from an EMBL/GenBank/DDBJ whole genome shotgun (WGS) entry which is preliminary data.</text>
</comment>
<keyword evidence="1" id="KW-1133">Transmembrane helix</keyword>
<dbReference type="RefSeq" id="WP_191714083.1">
    <property type="nucleotide sequence ID" value="NZ_JACSPU010000001.1"/>
</dbReference>